<evidence type="ECO:0000259" key="1">
    <source>
        <dbReference type="Pfam" id="PF13435"/>
    </source>
</evidence>
<dbReference type="GO" id="GO:0016787">
    <property type="term" value="F:hydrolase activity"/>
    <property type="evidence" value="ECO:0007669"/>
    <property type="project" value="InterPro"/>
</dbReference>
<dbReference type="Gene3D" id="3.60.21.10">
    <property type="match status" value="1"/>
</dbReference>
<dbReference type="Pfam" id="PF13435">
    <property type="entry name" value="Cytochrome_C554"/>
    <property type="match status" value="1"/>
</dbReference>
<dbReference type="SUPFAM" id="SSF56300">
    <property type="entry name" value="Metallo-dependent phosphatases"/>
    <property type="match status" value="1"/>
</dbReference>
<dbReference type="SUPFAM" id="SSF48695">
    <property type="entry name" value="Multiheme cytochromes"/>
    <property type="match status" value="1"/>
</dbReference>
<dbReference type="InterPro" id="IPR006179">
    <property type="entry name" value="5_nucleotidase/apyrase"/>
</dbReference>
<proteinExistence type="predicted"/>
<name>A0A382D5C7_9ZZZZ</name>
<dbReference type="InterPro" id="IPR029052">
    <property type="entry name" value="Metallo-depent_PP-like"/>
</dbReference>
<dbReference type="GO" id="GO:0009166">
    <property type="term" value="P:nucleotide catabolic process"/>
    <property type="evidence" value="ECO:0007669"/>
    <property type="project" value="InterPro"/>
</dbReference>
<dbReference type="InterPro" id="IPR036280">
    <property type="entry name" value="Multihaem_cyt_sf"/>
</dbReference>
<sequence length="418" mass="46326">MKPYFINQLLFLIPFMVCPIAVSAETEISILYTNNTNGALENCLCPGKAYGSLEKRVLYIREWFEDNPNSLLLDAGDFLSPTRNALKDSIAFRIYEMMAYDAIGLGDQEFFKGAQFFSDLMESSSLPFISTNLEKPNLADLKREIVIVRNGIKFGVLSVIDPGVFLFYPKRVKDEVAVSDFSSTLQSQIDQLKEKSDIVILLSHNGIDADRQIAQSYTGIDVIVGSHTQTVKEEPEVVGETIIVQGGKDGYYVGHLTLQIDSEKNIASHEGELIPMDISLTNEPAVVGMIVDYNRIGRERAGSRVERIVPVPAEFVVSSSEACASCHSSEYDHWKVSRHAASLKTLKSEHKEKSPECLACHTTGFGRDDGYLNYNITSGLKNVNCTECHYASAGHLAEPAAFVTETIEEANCLRCHDE</sequence>
<dbReference type="PRINTS" id="PR01607">
    <property type="entry name" value="APYRASEFAMLY"/>
</dbReference>
<reference evidence="2" key="1">
    <citation type="submission" date="2018-05" db="EMBL/GenBank/DDBJ databases">
        <authorList>
            <person name="Lanie J.A."/>
            <person name="Ng W.-L."/>
            <person name="Kazmierczak K.M."/>
            <person name="Andrzejewski T.M."/>
            <person name="Davidsen T.M."/>
            <person name="Wayne K.J."/>
            <person name="Tettelin H."/>
            <person name="Glass J.I."/>
            <person name="Rusch D."/>
            <person name="Podicherti R."/>
            <person name="Tsui H.-C.T."/>
            <person name="Winkler M.E."/>
        </authorList>
    </citation>
    <scope>NUCLEOTIDE SEQUENCE</scope>
</reference>
<dbReference type="Gene3D" id="1.10.1130.10">
    <property type="entry name" value="Flavocytochrome C3, Chain A"/>
    <property type="match status" value="1"/>
</dbReference>
<feature type="non-terminal residue" evidence="2">
    <location>
        <position position="418"/>
    </location>
</feature>
<dbReference type="AlphaFoldDB" id="A0A382D5C7"/>
<dbReference type="PANTHER" id="PTHR11575:SF24">
    <property type="entry name" value="5'-NUCLEOTIDASE"/>
    <property type="match status" value="1"/>
</dbReference>
<gene>
    <name evidence="2" type="ORF">METZ01_LOCUS186484</name>
</gene>
<protein>
    <recommendedName>
        <fullName evidence="1">Cytochrome c-552/4 domain-containing protein</fullName>
    </recommendedName>
</protein>
<dbReference type="PANTHER" id="PTHR11575">
    <property type="entry name" value="5'-NUCLEOTIDASE-RELATED"/>
    <property type="match status" value="1"/>
</dbReference>
<feature type="domain" description="Cytochrome c-552/4" evidence="1">
    <location>
        <begin position="322"/>
        <end position="389"/>
    </location>
</feature>
<dbReference type="EMBL" id="UINC01037720">
    <property type="protein sequence ID" value="SVB33630.1"/>
    <property type="molecule type" value="Genomic_DNA"/>
</dbReference>
<organism evidence="2">
    <name type="scientific">marine metagenome</name>
    <dbReference type="NCBI Taxonomy" id="408172"/>
    <lineage>
        <taxon>unclassified sequences</taxon>
        <taxon>metagenomes</taxon>
        <taxon>ecological metagenomes</taxon>
    </lineage>
</organism>
<accession>A0A382D5C7</accession>
<dbReference type="InterPro" id="IPR023155">
    <property type="entry name" value="Cyt_c-552/4"/>
</dbReference>
<evidence type="ECO:0000313" key="2">
    <source>
        <dbReference type="EMBL" id="SVB33630.1"/>
    </source>
</evidence>